<dbReference type="InterPro" id="IPR001537">
    <property type="entry name" value="SpoU_MeTrfase"/>
</dbReference>
<dbReference type="SUPFAM" id="SSF82693">
    <property type="entry name" value="Multidrug efflux transporter AcrB pore domain, PN1, PN2, PC1 and PC2 subdomains"/>
    <property type="match status" value="2"/>
</dbReference>
<dbReference type="GO" id="GO:0003723">
    <property type="term" value="F:RNA binding"/>
    <property type="evidence" value="ECO:0007669"/>
    <property type="project" value="InterPro"/>
</dbReference>
<dbReference type="Pfam" id="PF00588">
    <property type="entry name" value="SpoU_methylase"/>
    <property type="match status" value="1"/>
</dbReference>
<dbReference type="SUPFAM" id="SSF56954">
    <property type="entry name" value="Outer membrane efflux proteins (OEP)"/>
    <property type="match status" value="1"/>
</dbReference>
<feature type="transmembrane region" description="Helical" evidence="4">
    <location>
        <begin position="593"/>
        <end position="612"/>
    </location>
</feature>
<evidence type="ECO:0000256" key="2">
    <source>
        <dbReference type="ARBA" id="ARBA00022679"/>
    </source>
</evidence>
<dbReference type="Gene3D" id="1.20.1640.10">
    <property type="entry name" value="Multidrug efflux transporter AcrB transmembrane domain"/>
    <property type="match status" value="3"/>
</dbReference>
<keyword evidence="4" id="KW-1133">Transmembrane helix</keyword>
<evidence type="ECO:0000313" key="6">
    <source>
        <dbReference type="EMBL" id="KAI9549937.1"/>
    </source>
</evidence>
<dbReference type="GO" id="GO:0008173">
    <property type="term" value="F:RNA methyltransferase activity"/>
    <property type="evidence" value="ECO:0007669"/>
    <property type="project" value="InterPro"/>
</dbReference>
<reference evidence="6" key="1">
    <citation type="submission" date="2022-05" db="EMBL/GenBank/DDBJ databases">
        <title>A multi-omics perspective on studying reproductive biology in Daphnia sinensis.</title>
        <authorList>
            <person name="Jia J."/>
        </authorList>
    </citation>
    <scope>NUCLEOTIDE SEQUENCE</scope>
    <source>
        <strain evidence="6">WSL</strain>
    </source>
</reference>
<dbReference type="PANTHER" id="PTHR32063">
    <property type="match status" value="1"/>
</dbReference>
<proteinExistence type="predicted"/>
<feature type="domain" description="tRNA/rRNA methyltransferase SpoU type" evidence="5">
    <location>
        <begin position="73"/>
        <end position="208"/>
    </location>
</feature>
<dbReference type="EMBL" id="WJBH02000202">
    <property type="protein sequence ID" value="KAI9549937.1"/>
    <property type="molecule type" value="Genomic_DNA"/>
</dbReference>
<evidence type="ECO:0000256" key="3">
    <source>
        <dbReference type="SAM" id="Coils"/>
    </source>
</evidence>
<feature type="transmembrane region" description="Helical" evidence="4">
    <location>
        <begin position="656"/>
        <end position="679"/>
    </location>
</feature>
<comment type="caution">
    <text evidence="6">The sequence shown here is derived from an EMBL/GenBank/DDBJ whole genome shotgun (WGS) entry which is preliminary data.</text>
</comment>
<dbReference type="SUPFAM" id="SSF82866">
    <property type="entry name" value="Multidrug efflux transporter AcrB transmembrane domain"/>
    <property type="match status" value="2"/>
</dbReference>
<keyword evidence="7" id="KW-1185">Reference proteome</keyword>
<name>A0AAD5KFA6_9CRUS</name>
<dbReference type="SUPFAM" id="SSF82714">
    <property type="entry name" value="Multidrug efflux transporter AcrB TolC docking domain, DN and DC subdomains"/>
    <property type="match status" value="2"/>
</dbReference>
<dbReference type="GO" id="GO:0015562">
    <property type="term" value="F:efflux transmembrane transporter activity"/>
    <property type="evidence" value="ECO:0007669"/>
    <property type="project" value="InterPro"/>
</dbReference>
<keyword evidence="3" id="KW-0175">Coiled coil</keyword>
<dbReference type="InterPro" id="IPR027463">
    <property type="entry name" value="AcrB_DN_DC_subdom"/>
</dbReference>
<dbReference type="GO" id="GO:0032259">
    <property type="term" value="P:methylation"/>
    <property type="evidence" value="ECO:0007669"/>
    <property type="project" value="UniProtKB-KW"/>
</dbReference>
<feature type="transmembrane region" description="Helical" evidence="4">
    <location>
        <begin position="993"/>
        <end position="1011"/>
    </location>
</feature>
<dbReference type="InterPro" id="IPR029064">
    <property type="entry name" value="Ribosomal_eL30-like_sf"/>
</dbReference>
<feature type="transmembrane region" description="Helical" evidence="4">
    <location>
        <begin position="967"/>
        <end position="986"/>
    </location>
</feature>
<dbReference type="Gene3D" id="3.40.1280.10">
    <property type="match status" value="1"/>
</dbReference>
<sequence length="1344" mass="147651">MLLQGTTGETEIELRHLTREHNIPLSMVPREKLNKMAARGANHQGVIGFLSVIEYQSLENILPFIYEKGETPLLLLLDNVTDVRNFGAIARSAEVMGVHALVVPQKGGALINADAMKASAGALSKIPVCREKTLSAVLDYLGSSGVQVISSDLKAEKQLFEIDFTQPTAIVIGSEGEGVNPNFVRRSDDTFKIPQVGTTDSLNVSVATVNNKLIIGLFVVALLGYGTYSLTQLPIDAVPDITNNQVQVITVTPSLAAPEVERLITFPIEQATANVPGIIEMRSFSRFGLSLVTIVFNDKTDVYWARQQITERLVKVQTELPQGIGTPELGPVTTGLGEIFQYVVRPKAGFENAYSPTELRTIQDWIVRRQLLGVEGVADVSSFGGKLKQYEIAINPDRLKAQGLTVNDLFMAIEKNNQNTGGAYIEKGPTILYIRSEGLVNSVTDIENIVVKNTEGGLPITVKDIATVQFGSATRYGAMCYNDKGEVAGAVVMMLKGENSSKVIKLVKQRIAEIQKTMPEGVVIEPFLDRTKMVNNAISTVETNLTEGALIVVFVLVVFLGNLRAGLIVASVIPLAMLFAVIMMNLWGVSGNLMSLGALDFGLIIDGAVIIVESVMHKLHHSKAFAQVNRFSQKQMNDIVEDTAGKMMNAAVFGQIIILIVYLPILSLQGIEAVAAWILSGMGGEFIPKLEEGDFAVDTRVLTGSSLTTTIEATQQTAKVLLKKFPEVEKVVTKIGSGEIPTDPMPVEASDMMVILKDKKHWTSAKTFDELAEKMSKSLEDIPGVTAGFQFPVQMRFNELMTGARQDVVCKIFGENLDTLAAYAEKLGNIANSVQGAKDLYVETVTGLPQIVVEHDRQAIARYGLNIEDVNNTLKTAFAGAVAGQVYEGEKRFDLVVRLTGDERKDLSNREEAKRRITVGFNVRGRDVQTVVQELQAKIDKQIRFPVGYRVTYGGQFENLIAAKQRLSIAVPVALFLIFLMLFFAFGSMRQGLLIYSAIPLSAIGGVLALWGRDMPFSISAGVGFIALFGVAVLNGIVLITECNRLKNEGHDYLKGIVLQATRTRLRPVLMTAAVASLGFLPMALSNGAGAEVQRPLATVVIGETAIKTAIDNNSLLKPQRLKINQAQQLENTAFDMPKTDFGTEWGQINTRALDTRWSVGQSFSAPQVYKQRGELLKAETELQRRTVAMNEYELKKQSIQGTQTFGTKDYDYNAVPRFSTIQLGAQIPLFKKATQSRITAAQTGEQIAQLSLQANEQAWQNRYQQLAKRLQKEELNLQYFEKTALPQSQKLKEIAYTSRKNGEIGYVEWSYSVNQALSIEQEYLNAIRQYNQIVLEIQSIFKF</sequence>
<dbReference type="SUPFAM" id="SSF75217">
    <property type="entry name" value="alpha/beta knot"/>
    <property type="match status" value="1"/>
</dbReference>
<gene>
    <name evidence="6" type="ORF">GHT06_005944</name>
</gene>
<protein>
    <recommendedName>
        <fullName evidence="5">tRNA/rRNA methyltransferase SpoU type domain-containing protein</fullName>
    </recommendedName>
</protein>
<keyword evidence="4" id="KW-0472">Membrane</keyword>
<organism evidence="6 7">
    <name type="scientific">Daphnia sinensis</name>
    <dbReference type="NCBI Taxonomy" id="1820382"/>
    <lineage>
        <taxon>Eukaryota</taxon>
        <taxon>Metazoa</taxon>
        <taxon>Ecdysozoa</taxon>
        <taxon>Arthropoda</taxon>
        <taxon>Crustacea</taxon>
        <taxon>Branchiopoda</taxon>
        <taxon>Diplostraca</taxon>
        <taxon>Cladocera</taxon>
        <taxon>Anomopoda</taxon>
        <taxon>Daphniidae</taxon>
        <taxon>Daphnia</taxon>
        <taxon>Daphnia similis group</taxon>
    </lineage>
</organism>
<keyword evidence="2" id="KW-0808">Transferase</keyword>
<dbReference type="Pfam" id="PF00873">
    <property type="entry name" value="ACR_tran"/>
    <property type="match status" value="3"/>
</dbReference>
<dbReference type="Proteomes" id="UP000820818">
    <property type="component" value="Unassembled WGS sequence"/>
</dbReference>
<feature type="transmembrane region" description="Helical" evidence="4">
    <location>
        <begin position="1017"/>
        <end position="1040"/>
    </location>
</feature>
<dbReference type="CDD" id="cd18103">
    <property type="entry name" value="SpoU-like_RlmB"/>
    <property type="match status" value="1"/>
</dbReference>
<dbReference type="InterPro" id="IPR001036">
    <property type="entry name" value="Acrflvin-R"/>
</dbReference>
<keyword evidence="1" id="KW-0489">Methyltransferase</keyword>
<dbReference type="Gene3D" id="3.30.70.1320">
    <property type="entry name" value="Multidrug efflux transporter AcrB pore domain like"/>
    <property type="match status" value="1"/>
</dbReference>
<dbReference type="Gene3D" id="3.30.70.1440">
    <property type="entry name" value="Multidrug efflux transporter AcrB pore domain"/>
    <property type="match status" value="2"/>
</dbReference>
<evidence type="ECO:0000256" key="4">
    <source>
        <dbReference type="SAM" id="Phobius"/>
    </source>
</evidence>
<feature type="transmembrane region" description="Helical" evidence="4">
    <location>
        <begin position="567"/>
        <end position="587"/>
    </location>
</feature>
<feature type="transmembrane region" description="Helical" evidence="4">
    <location>
        <begin position="543"/>
        <end position="560"/>
    </location>
</feature>
<evidence type="ECO:0000256" key="1">
    <source>
        <dbReference type="ARBA" id="ARBA00022603"/>
    </source>
</evidence>
<dbReference type="GO" id="GO:0042910">
    <property type="term" value="F:xenobiotic transmembrane transporter activity"/>
    <property type="evidence" value="ECO:0007669"/>
    <property type="project" value="TreeGrafter"/>
</dbReference>
<evidence type="ECO:0000313" key="7">
    <source>
        <dbReference type="Proteomes" id="UP000820818"/>
    </source>
</evidence>
<dbReference type="Gene3D" id="3.30.1330.30">
    <property type="match status" value="1"/>
</dbReference>
<dbReference type="InterPro" id="IPR029028">
    <property type="entry name" value="Alpha/beta_knot_MTases"/>
</dbReference>
<dbReference type="GO" id="GO:0006396">
    <property type="term" value="P:RNA processing"/>
    <property type="evidence" value="ECO:0007669"/>
    <property type="project" value="InterPro"/>
</dbReference>
<accession>A0AAD5KFA6</accession>
<dbReference type="PRINTS" id="PR00702">
    <property type="entry name" value="ACRIFLAVINRP"/>
</dbReference>
<feature type="coiled-coil region" evidence="3">
    <location>
        <begin position="1257"/>
        <end position="1284"/>
    </location>
</feature>
<evidence type="ECO:0000259" key="5">
    <source>
        <dbReference type="Pfam" id="PF00588"/>
    </source>
</evidence>
<keyword evidence="4" id="KW-0812">Transmembrane</keyword>
<dbReference type="Gene3D" id="3.30.70.1430">
    <property type="entry name" value="Multidrug efflux transporter AcrB pore domain"/>
    <property type="match status" value="2"/>
</dbReference>
<dbReference type="Gene3D" id="3.30.2090.10">
    <property type="entry name" value="Multidrug efflux transporter AcrB TolC docking domain, DN and DC subdomains"/>
    <property type="match status" value="2"/>
</dbReference>
<dbReference type="InterPro" id="IPR029026">
    <property type="entry name" value="tRNA_m1G_MTases_N"/>
</dbReference>
<feature type="transmembrane region" description="Helical" evidence="4">
    <location>
        <begin position="1069"/>
        <end position="1085"/>
    </location>
</feature>
<dbReference type="PANTHER" id="PTHR32063:SF24">
    <property type="entry name" value="CATION EFFLUX SYSTEM (ACRB_ACRD_ACRF FAMILY)"/>
    <property type="match status" value="1"/>
</dbReference>
<dbReference type="GO" id="GO:0005886">
    <property type="term" value="C:plasma membrane"/>
    <property type="evidence" value="ECO:0007669"/>
    <property type="project" value="TreeGrafter"/>
</dbReference>